<keyword evidence="2" id="KW-0808">Transferase</keyword>
<dbReference type="GO" id="GO:0005829">
    <property type="term" value="C:cytosol"/>
    <property type="evidence" value="ECO:0007669"/>
    <property type="project" value="TreeGrafter"/>
</dbReference>
<keyword evidence="8" id="KW-1185">Reference proteome</keyword>
<dbReference type="RefSeq" id="WP_213540404.1">
    <property type="nucleotide sequence ID" value="NZ_AP023418.1"/>
</dbReference>
<dbReference type="EC" id="2.7.1.35" evidence="1"/>
<proteinExistence type="predicted"/>
<evidence type="ECO:0000256" key="3">
    <source>
        <dbReference type="ARBA" id="ARBA00022741"/>
    </source>
</evidence>
<evidence type="ECO:0000256" key="2">
    <source>
        <dbReference type="ARBA" id="ARBA00022679"/>
    </source>
</evidence>
<keyword evidence="5" id="KW-0067">ATP-binding</keyword>
<evidence type="ECO:0000313" key="8">
    <source>
        <dbReference type="Proteomes" id="UP000681035"/>
    </source>
</evidence>
<keyword evidence="4 7" id="KW-0418">Kinase</keyword>
<dbReference type="AlphaFoldDB" id="A0A810PZY5"/>
<reference evidence="7" key="1">
    <citation type="submission" date="2020-09" db="EMBL/GenBank/DDBJ databases">
        <title>New species isolated from human feces.</title>
        <authorList>
            <person name="Kitahara M."/>
            <person name="Shigeno Y."/>
            <person name="Shime M."/>
            <person name="Matsumoto Y."/>
            <person name="Nakamura S."/>
            <person name="Motooka D."/>
            <person name="Fukuoka S."/>
            <person name="Nishikawa H."/>
            <person name="Benno Y."/>
        </authorList>
    </citation>
    <scope>NUCLEOTIDE SEQUENCE</scope>
    <source>
        <strain evidence="7">MM50</strain>
    </source>
</reference>
<dbReference type="InterPro" id="IPR013749">
    <property type="entry name" value="PM/HMP-P_kinase-1"/>
</dbReference>
<feature type="domain" description="Pyridoxamine kinase/Phosphomethylpyrimidine kinase" evidence="6">
    <location>
        <begin position="68"/>
        <end position="249"/>
    </location>
</feature>
<dbReference type="CDD" id="cd01173">
    <property type="entry name" value="pyridoxal_pyridoxamine_kinase"/>
    <property type="match status" value="1"/>
</dbReference>
<organism evidence="7 8">
    <name type="scientific">Vescimonas coprocola</name>
    <dbReference type="NCBI Taxonomy" id="2714355"/>
    <lineage>
        <taxon>Bacteria</taxon>
        <taxon>Bacillati</taxon>
        <taxon>Bacillota</taxon>
        <taxon>Clostridia</taxon>
        <taxon>Eubacteriales</taxon>
        <taxon>Oscillospiraceae</taxon>
        <taxon>Vescimonas</taxon>
    </lineage>
</organism>
<dbReference type="NCBIfam" id="NF005491">
    <property type="entry name" value="PRK07105.1"/>
    <property type="match status" value="1"/>
</dbReference>
<dbReference type="GO" id="GO:0009443">
    <property type="term" value="P:pyridoxal 5'-phosphate salvage"/>
    <property type="evidence" value="ECO:0007669"/>
    <property type="project" value="InterPro"/>
</dbReference>
<evidence type="ECO:0000256" key="1">
    <source>
        <dbReference type="ARBA" id="ARBA00012104"/>
    </source>
</evidence>
<dbReference type="PANTHER" id="PTHR10534:SF2">
    <property type="entry name" value="PYRIDOXAL KINASE"/>
    <property type="match status" value="1"/>
</dbReference>
<evidence type="ECO:0000259" key="6">
    <source>
        <dbReference type="Pfam" id="PF08543"/>
    </source>
</evidence>
<dbReference type="KEGG" id="vcop:MM50RIKEN_14110"/>
<dbReference type="InterPro" id="IPR029056">
    <property type="entry name" value="Ribokinase-like"/>
</dbReference>
<dbReference type="Proteomes" id="UP000681035">
    <property type="component" value="Chromosome"/>
</dbReference>
<gene>
    <name evidence="7" type="ORF">MM50RIKEN_14110</name>
</gene>
<keyword evidence="3" id="KW-0547">Nucleotide-binding</keyword>
<evidence type="ECO:0000313" key="7">
    <source>
        <dbReference type="EMBL" id="BCK81648.1"/>
    </source>
</evidence>
<name>A0A810PZY5_9FIRM</name>
<dbReference type="SUPFAM" id="SSF53613">
    <property type="entry name" value="Ribokinase-like"/>
    <property type="match status" value="1"/>
</dbReference>
<dbReference type="Gene3D" id="3.40.1190.20">
    <property type="match status" value="1"/>
</dbReference>
<protein>
    <recommendedName>
        <fullName evidence="1">pyridoxal kinase</fullName>
        <ecNumber evidence="1">2.7.1.35</ecNumber>
    </recommendedName>
</protein>
<evidence type="ECO:0000256" key="5">
    <source>
        <dbReference type="ARBA" id="ARBA00022840"/>
    </source>
</evidence>
<dbReference type="InterPro" id="IPR004625">
    <property type="entry name" value="PyrdxlKinase"/>
</dbReference>
<sequence length="277" mass="30672">MKRVASIQDISCLGRCSLTVALPVISAMEVECAILPTAVLSAHTMFPDILCRDLTADILPIARYWQSQQVRLDAVYTGYLASPRQVEDVCQALEVLAGPDTLRFVDPAMADGGALYTGFDEDFPRHMARLVAQADVVTPNLTEACLLTGTPYREDYDLPQLRDILRKLAELGPRHVVLTGVPYGPDKLGVLAYTPAEDRFFEYGSRRIDAHFPGTGDLFSSACVGALMRGKPLEEALRLAVDFTLLCIQVTCRDESAPWYGVEFEKALRYLPELLER</sequence>
<dbReference type="PANTHER" id="PTHR10534">
    <property type="entry name" value="PYRIDOXAL KINASE"/>
    <property type="match status" value="1"/>
</dbReference>
<evidence type="ECO:0000256" key="4">
    <source>
        <dbReference type="ARBA" id="ARBA00022777"/>
    </source>
</evidence>
<dbReference type="GO" id="GO:0008478">
    <property type="term" value="F:pyridoxal kinase activity"/>
    <property type="evidence" value="ECO:0007669"/>
    <property type="project" value="UniProtKB-EC"/>
</dbReference>
<accession>A0A810PZY5</accession>
<dbReference type="GO" id="GO:0005524">
    <property type="term" value="F:ATP binding"/>
    <property type="evidence" value="ECO:0007669"/>
    <property type="project" value="UniProtKB-KW"/>
</dbReference>
<dbReference type="Pfam" id="PF08543">
    <property type="entry name" value="Phos_pyr_kin"/>
    <property type="match status" value="1"/>
</dbReference>
<dbReference type="EMBL" id="AP023418">
    <property type="protein sequence ID" value="BCK81648.1"/>
    <property type="molecule type" value="Genomic_DNA"/>
</dbReference>